<dbReference type="RefSeq" id="WP_322421581.1">
    <property type="nucleotide sequence ID" value="NZ_JAXQNN010000003.1"/>
</dbReference>
<dbReference type="PROSITE" id="PS51257">
    <property type="entry name" value="PROKAR_LIPOPROTEIN"/>
    <property type="match status" value="1"/>
</dbReference>
<protein>
    <recommendedName>
        <fullName evidence="4">GerMN domain-containing protein</fullName>
    </recommendedName>
</protein>
<feature type="region of interest" description="Disordered" evidence="1">
    <location>
        <begin position="21"/>
        <end position="102"/>
    </location>
</feature>
<name>A0ABU5KMW1_9BACL</name>
<feature type="compositionally biased region" description="Acidic residues" evidence="1">
    <location>
        <begin position="33"/>
        <end position="82"/>
    </location>
</feature>
<organism evidence="2 3">
    <name type="scientific">Jeotgalibacillus haloalkalitolerans</name>
    <dbReference type="NCBI Taxonomy" id="3104292"/>
    <lineage>
        <taxon>Bacteria</taxon>
        <taxon>Bacillati</taxon>
        <taxon>Bacillota</taxon>
        <taxon>Bacilli</taxon>
        <taxon>Bacillales</taxon>
        <taxon>Caryophanaceae</taxon>
        <taxon>Jeotgalibacillus</taxon>
    </lineage>
</organism>
<dbReference type="Proteomes" id="UP001292084">
    <property type="component" value="Unassembled WGS sequence"/>
</dbReference>
<evidence type="ECO:0000313" key="3">
    <source>
        <dbReference type="Proteomes" id="UP001292084"/>
    </source>
</evidence>
<proteinExistence type="predicted"/>
<sequence length="370" mass="41204">MEKMTKIAGLFTVAFLIVGCSNSGDGTNSQADDSVENEVVDAQENDGNTEDNAEDLVESDANTEEEEGTSDNEDVENEDVSEEAGKSNEEESETSDEKESETEIYGGAQMSPAYFIDTKVINQPDHLYIAYAIDRDRETEGMVSPEQRLETSLFNNDPSEQDILRSYTNLTLDTPNLYVEFNQEGNELSVTTAQSVLFYETLFGISDFYGVESITFLNPDGEEKITVAERTVDDTITVKDERSETRGYYTIYDKELEETLFLAGGELEEQVVNESGEPLSFPETIEKMGSVEADMFYSSAIVEGIEVVYSSITNGVAKVRYTMDENAVTDADRTVFENAVQLAALDFHAWEVDLINDTLKEIRTYPLVGQ</sequence>
<evidence type="ECO:0000313" key="2">
    <source>
        <dbReference type="EMBL" id="MDZ5712597.1"/>
    </source>
</evidence>
<evidence type="ECO:0008006" key="4">
    <source>
        <dbReference type="Google" id="ProtNLM"/>
    </source>
</evidence>
<accession>A0ABU5KMW1</accession>
<reference evidence="2 3" key="1">
    <citation type="submission" date="2023-12" db="EMBL/GenBank/DDBJ databases">
        <title>Jeotgalibacillus haloalkaliphilus sp. nov., a novel salt-tolerant bacteria, isolated from the estuary of the Fenhe River into the Yellow River.</title>
        <authorList>
            <person name="Li Y."/>
        </authorList>
    </citation>
    <scope>NUCLEOTIDE SEQUENCE [LARGE SCALE GENOMIC DNA]</scope>
    <source>
        <strain evidence="2 3">HH7-29</strain>
    </source>
</reference>
<gene>
    <name evidence="2" type="ORF">UFB30_10205</name>
</gene>
<evidence type="ECO:0000256" key="1">
    <source>
        <dbReference type="SAM" id="MobiDB-lite"/>
    </source>
</evidence>
<keyword evidence="3" id="KW-1185">Reference proteome</keyword>
<feature type="compositionally biased region" description="Polar residues" evidence="1">
    <location>
        <begin position="21"/>
        <end position="32"/>
    </location>
</feature>
<dbReference type="EMBL" id="JAXQNN010000003">
    <property type="protein sequence ID" value="MDZ5712597.1"/>
    <property type="molecule type" value="Genomic_DNA"/>
</dbReference>
<feature type="compositionally biased region" description="Acidic residues" evidence="1">
    <location>
        <begin position="90"/>
        <end position="102"/>
    </location>
</feature>
<comment type="caution">
    <text evidence="2">The sequence shown here is derived from an EMBL/GenBank/DDBJ whole genome shotgun (WGS) entry which is preliminary data.</text>
</comment>